<reference evidence="2" key="1">
    <citation type="submission" date="2016-10" db="EMBL/GenBank/DDBJ databases">
        <authorList>
            <person name="de Groot N.N."/>
        </authorList>
    </citation>
    <scope>NUCLEOTIDE SEQUENCE</scope>
</reference>
<dbReference type="Pfam" id="PF13406">
    <property type="entry name" value="SLT_2"/>
    <property type="match status" value="1"/>
</dbReference>
<name>A0A1W1C677_9ZZZZ</name>
<accession>A0A1W1C677</accession>
<sequence>MKFFLIVLFLLTLSVQAKDYTKNTDTVMFIDKVSKAYGLKKAYLEALFSDVKIQKRPLAFFRPRKKVKRTPEQIARLKKLYPKYGAWDRYARLKVNPSRVEQGVRFIQRYRKTFDEVEKRFGVPKEYIAAIIGIETVYGGHVGKYPVFDTLTTLAFEKNRRNRFFKKQLQKFIHLAYTQKFDPKDVYGSYAGAIGLGQFMPSNYEAYGVDFNGDGRITLQKAEDAIASIANYFKKNGWRRGEPVATRVSYKGLRFKGYRTGYKKSYTREQLTGITPKDEKWGYHGKVRLIKLNKKAYDELWYGTKNFFVITRYNHSAYYAMAVHQLATKIREKLNHEN</sequence>
<dbReference type="GO" id="GO:0009253">
    <property type="term" value="P:peptidoglycan catabolic process"/>
    <property type="evidence" value="ECO:0007669"/>
    <property type="project" value="TreeGrafter"/>
</dbReference>
<dbReference type="InterPro" id="IPR031304">
    <property type="entry name" value="SLT_2"/>
</dbReference>
<dbReference type="GO" id="GO:0008933">
    <property type="term" value="F:peptidoglycan lytic transglycosylase activity"/>
    <property type="evidence" value="ECO:0007669"/>
    <property type="project" value="TreeGrafter"/>
</dbReference>
<dbReference type="EMBL" id="FPHD01000056">
    <property type="protein sequence ID" value="SFV61232.1"/>
    <property type="molecule type" value="Genomic_DNA"/>
</dbReference>
<dbReference type="FunFam" id="1.10.8.350:FF:000001">
    <property type="entry name" value="Lytic murein transglycosylase B"/>
    <property type="match status" value="1"/>
</dbReference>
<gene>
    <name evidence="2" type="ORF">MNB_SV-8-519</name>
</gene>
<proteinExistence type="predicted"/>
<dbReference type="Gene3D" id="1.10.530.10">
    <property type="match status" value="1"/>
</dbReference>
<protein>
    <submittedName>
        <fullName evidence="2">Membrane-bound lytic murein transglycosylase B</fullName>
        <ecNumber evidence="2">3.2.1.-</ecNumber>
    </submittedName>
</protein>
<dbReference type="PANTHER" id="PTHR30163:SF9">
    <property type="entry name" value="MEMBRANE-BOUND LYTIC MUREIN TRANSGLYCOSYLASE B"/>
    <property type="match status" value="1"/>
</dbReference>
<keyword evidence="2" id="KW-0326">Glycosidase</keyword>
<dbReference type="SUPFAM" id="SSF53955">
    <property type="entry name" value="Lysozyme-like"/>
    <property type="match status" value="1"/>
</dbReference>
<dbReference type="PANTHER" id="PTHR30163">
    <property type="entry name" value="MEMBRANE-BOUND LYTIC MUREIN TRANSGLYCOSYLASE B"/>
    <property type="match status" value="1"/>
</dbReference>
<evidence type="ECO:0000259" key="1">
    <source>
        <dbReference type="Pfam" id="PF13406"/>
    </source>
</evidence>
<dbReference type="NCBIfam" id="TIGR02282">
    <property type="entry name" value="MltB"/>
    <property type="match status" value="1"/>
</dbReference>
<dbReference type="AlphaFoldDB" id="A0A1W1C677"/>
<evidence type="ECO:0000313" key="2">
    <source>
        <dbReference type="EMBL" id="SFV61232.1"/>
    </source>
</evidence>
<dbReference type="GO" id="GO:0016798">
    <property type="term" value="F:hydrolase activity, acting on glycosyl bonds"/>
    <property type="evidence" value="ECO:0007669"/>
    <property type="project" value="UniProtKB-KW"/>
</dbReference>
<dbReference type="InterPro" id="IPR011757">
    <property type="entry name" value="Lytic_transglycosylase_MltB"/>
</dbReference>
<feature type="domain" description="Transglycosylase SLT" evidence="1">
    <location>
        <begin position="29"/>
        <end position="327"/>
    </location>
</feature>
<organism evidence="2">
    <name type="scientific">hydrothermal vent metagenome</name>
    <dbReference type="NCBI Taxonomy" id="652676"/>
    <lineage>
        <taxon>unclassified sequences</taxon>
        <taxon>metagenomes</taxon>
        <taxon>ecological metagenomes</taxon>
    </lineage>
</organism>
<dbReference type="CDD" id="cd13399">
    <property type="entry name" value="Slt35-like"/>
    <property type="match status" value="1"/>
</dbReference>
<dbReference type="InterPro" id="IPR023346">
    <property type="entry name" value="Lysozyme-like_dom_sf"/>
</dbReference>
<dbReference type="Gene3D" id="1.10.8.350">
    <property type="entry name" value="Bacterial muramidase"/>
    <property type="match status" value="1"/>
</dbReference>
<keyword evidence="2" id="KW-0378">Hydrolase</keyword>
<dbReference type="InterPro" id="IPR043426">
    <property type="entry name" value="MltB-like"/>
</dbReference>
<dbReference type="EC" id="3.2.1.-" evidence="2"/>